<feature type="region of interest" description="Disordered" evidence="2">
    <location>
        <begin position="845"/>
        <end position="865"/>
    </location>
</feature>
<comment type="caution">
    <text evidence="4">The sequence shown here is derived from an EMBL/GenBank/DDBJ whole genome shotgun (WGS) entry which is preliminary data.</text>
</comment>
<organism evidence="4 5">
    <name type="scientific">Mycena venus</name>
    <dbReference type="NCBI Taxonomy" id="2733690"/>
    <lineage>
        <taxon>Eukaryota</taxon>
        <taxon>Fungi</taxon>
        <taxon>Dikarya</taxon>
        <taxon>Basidiomycota</taxon>
        <taxon>Agaricomycotina</taxon>
        <taxon>Agaricomycetes</taxon>
        <taxon>Agaricomycetidae</taxon>
        <taxon>Agaricales</taxon>
        <taxon>Marasmiineae</taxon>
        <taxon>Mycenaceae</taxon>
        <taxon>Mycena</taxon>
    </lineage>
</organism>
<dbReference type="InterPro" id="IPR011600">
    <property type="entry name" value="Pept_C14_caspase"/>
</dbReference>
<reference evidence="4" key="1">
    <citation type="submission" date="2020-05" db="EMBL/GenBank/DDBJ databases">
        <title>Mycena genomes resolve the evolution of fungal bioluminescence.</title>
        <authorList>
            <person name="Tsai I.J."/>
        </authorList>
    </citation>
    <scope>NUCLEOTIDE SEQUENCE</scope>
    <source>
        <strain evidence="4">CCC161011</strain>
    </source>
</reference>
<evidence type="ECO:0000313" key="5">
    <source>
        <dbReference type="Proteomes" id="UP000620124"/>
    </source>
</evidence>
<dbReference type="GO" id="GO:0005737">
    <property type="term" value="C:cytoplasm"/>
    <property type="evidence" value="ECO:0007669"/>
    <property type="project" value="TreeGrafter"/>
</dbReference>
<dbReference type="Pfam" id="PF00656">
    <property type="entry name" value="Peptidase_C14"/>
    <property type="match status" value="1"/>
</dbReference>
<proteinExistence type="inferred from homology"/>
<dbReference type="AlphaFoldDB" id="A0A8H6YGW5"/>
<keyword evidence="5" id="KW-1185">Reference proteome</keyword>
<evidence type="ECO:0000256" key="1">
    <source>
        <dbReference type="ARBA" id="ARBA00009005"/>
    </source>
</evidence>
<feature type="domain" description="Peptidase C14 caspase" evidence="3">
    <location>
        <begin position="358"/>
        <end position="777"/>
    </location>
</feature>
<dbReference type="Gene3D" id="3.40.50.12660">
    <property type="match status" value="2"/>
</dbReference>
<protein>
    <submittedName>
        <fullName evidence="4">Metacaspase type II</fullName>
    </submittedName>
</protein>
<gene>
    <name evidence="4" type="ORF">MVEN_00851100</name>
</gene>
<comment type="similarity">
    <text evidence="1">Belongs to the peptidase C14B family.</text>
</comment>
<dbReference type="InterPro" id="IPR050452">
    <property type="entry name" value="Metacaspase"/>
</dbReference>
<evidence type="ECO:0000313" key="4">
    <source>
        <dbReference type="EMBL" id="KAF7358039.1"/>
    </source>
</evidence>
<sequence length="865" mass="95751">MVPKLEKHCRKLMRYTLPTESATTQSQAFKEITDLVTLFPGLRSFLLRSKSLQKATSKQAISALWDRSVGPPDDKWMFWQTLAATCLSDTRISAIVEESTVPQRANCATEGPGVIERLLLEIVVERDESSATSKTYAAICIRYLGGILDLPGFWSDMGIVHSWVARKLCSEMIAMLKNIGADILKLGRKDEPDPLLDYDGLDFLATAILSGLLDWFNKLHQEDWAVQPWFERLCTFVQLLRQPRSAELLPISSAFATSAFEDVLPTKYQNVELEMMIQREVQSLDTSVDDLVDLNHSLADAEPEIMVKGEAESLDATIDNNLEGSPDAGPLVPAVTEQTEGSLSSTTFPLPSQCAGQKKALLIGISTCKTEGYRELDGAHKNVRKMEALLLDVYHYTPSEITVLVDDGIEDHVQPTRDHILAAIAELVKDVKAGDQLCFYYSGHSTQRDNRSNSEEDGKDECLVPLDGEEMMIVDNHLHAALVRPLPSGSHLVAILDTCHSGSLLDLKHYRCNRVHVPWIFRGKRNSEDIWNGIVRRGARLLTASQMTSPAFQTLNAPTTPVRTPTRRSVISVMCDPAPSSIPSLRSSTAVGGLARSGSGLIAKSGLARAGSAPLKGSLDRLRTLSLSIPSGDKDNDKENLTASDVGPILPAISKLSWILPEEMYCDSPVAQSPCNGWCRNPEGHSTVTEEEEKDDEVKADVISLASCKDSQKAWEADGVSMTSSLVELLREDPHQSLKDLLLSISHATYSIALMRHSRSKVYKKQRKNYVAKLAKKIMRLESGNQSTASLVLHDTPPAIVPRPTTPYETRHNVKKKGVRRVSHIARLKQQLKDVLKDKGYDMDDFQNPELASSRPLDMSRPWKM</sequence>
<evidence type="ECO:0000256" key="2">
    <source>
        <dbReference type="SAM" id="MobiDB-lite"/>
    </source>
</evidence>
<dbReference type="PANTHER" id="PTHR48104">
    <property type="entry name" value="METACASPASE-4"/>
    <property type="match status" value="1"/>
</dbReference>
<dbReference type="GO" id="GO:0006508">
    <property type="term" value="P:proteolysis"/>
    <property type="evidence" value="ECO:0007669"/>
    <property type="project" value="InterPro"/>
</dbReference>
<evidence type="ECO:0000259" key="3">
    <source>
        <dbReference type="Pfam" id="PF00656"/>
    </source>
</evidence>
<dbReference type="EMBL" id="JACAZI010000006">
    <property type="protein sequence ID" value="KAF7358039.1"/>
    <property type="molecule type" value="Genomic_DNA"/>
</dbReference>
<dbReference type="OrthoDB" id="3223806at2759"/>
<name>A0A8H6YGW5_9AGAR</name>
<accession>A0A8H6YGW5</accession>
<dbReference type="PANTHER" id="PTHR48104:SF30">
    <property type="entry name" value="METACASPASE-1"/>
    <property type="match status" value="1"/>
</dbReference>
<dbReference type="GO" id="GO:0004197">
    <property type="term" value="F:cysteine-type endopeptidase activity"/>
    <property type="evidence" value="ECO:0007669"/>
    <property type="project" value="InterPro"/>
</dbReference>
<dbReference type="Proteomes" id="UP000620124">
    <property type="component" value="Unassembled WGS sequence"/>
</dbReference>